<dbReference type="PANTHER" id="PTHR30575:SF3">
    <property type="entry name" value="PEPTIDASE M20 DIMERISATION DOMAIN-CONTAINING PROTEIN"/>
    <property type="match status" value="1"/>
</dbReference>
<gene>
    <name evidence="3" type="ORF">MAF45_05405</name>
</gene>
<dbReference type="Pfam" id="PF01546">
    <property type="entry name" value="Peptidase_M20"/>
    <property type="match status" value="1"/>
</dbReference>
<dbReference type="InterPro" id="IPR052030">
    <property type="entry name" value="Peptidase_M20/M20A_hydrolases"/>
</dbReference>
<dbReference type="InterPro" id="IPR011650">
    <property type="entry name" value="Peptidase_M20_dimer"/>
</dbReference>
<evidence type="ECO:0000256" key="1">
    <source>
        <dbReference type="ARBA" id="ARBA00022801"/>
    </source>
</evidence>
<dbReference type="SUPFAM" id="SSF53187">
    <property type="entry name" value="Zn-dependent exopeptidases"/>
    <property type="match status" value="1"/>
</dbReference>
<dbReference type="Pfam" id="PF07687">
    <property type="entry name" value="M20_dimer"/>
    <property type="match status" value="1"/>
</dbReference>
<evidence type="ECO:0000313" key="3">
    <source>
        <dbReference type="EMBL" id="MCG5030880.1"/>
    </source>
</evidence>
<proteinExistence type="predicted"/>
<feature type="domain" description="Peptidase M20 dimerisation" evidence="2">
    <location>
        <begin position="74"/>
        <end position="152"/>
    </location>
</feature>
<dbReference type="InterPro" id="IPR036264">
    <property type="entry name" value="Bact_exopeptidase_dim_dom"/>
</dbReference>
<protein>
    <submittedName>
        <fullName evidence="3">M20/M25/M40 family metallo-hydrolase</fullName>
    </submittedName>
</protein>
<dbReference type="EMBL" id="JAKNCT010000005">
    <property type="protein sequence ID" value="MCG5030880.1"/>
    <property type="molecule type" value="Genomic_DNA"/>
</dbReference>
<name>A0ABS9MQI3_9BURK</name>
<dbReference type="Gene3D" id="3.40.630.10">
    <property type="entry name" value="Zn peptidases"/>
    <property type="match status" value="1"/>
</dbReference>
<keyword evidence="4" id="KW-1185">Reference proteome</keyword>
<organism evidence="3 4">
    <name type="scientific">Mesosutterella porci</name>
    <dbReference type="NCBI Taxonomy" id="2915351"/>
    <lineage>
        <taxon>Bacteria</taxon>
        <taxon>Pseudomonadati</taxon>
        <taxon>Pseudomonadota</taxon>
        <taxon>Betaproteobacteria</taxon>
        <taxon>Burkholderiales</taxon>
        <taxon>Sutterellaceae</taxon>
        <taxon>Mesosutterella</taxon>
    </lineage>
</organism>
<accession>A0ABS9MQI3</accession>
<keyword evidence="1" id="KW-0378">Hydrolase</keyword>
<comment type="caution">
    <text evidence="3">The sequence shown here is derived from an EMBL/GenBank/DDBJ whole genome shotgun (WGS) entry which is preliminary data.</text>
</comment>
<evidence type="ECO:0000313" key="4">
    <source>
        <dbReference type="Proteomes" id="UP001297600"/>
    </source>
</evidence>
<reference evidence="3 4" key="1">
    <citation type="submission" date="2022-02" db="EMBL/GenBank/DDBJ databases">
        <title>Mesosutterella porci, a novel member of the family Sutterellaceae from pig feces.</title>
        <authorList>
            <person name="Wylensek D."/>
            <person name="Clavel T."/>
        </authorList>
    </citation>
    <scope>NUCLEOTIDE SEQUENCE [LARGE SCALE GENOMIC DNA]</scope>
    <source>
        <strain evidence="4">oilRF-744-wt-GAM-9</strain>
    </source>
</reference>
<dbReference type="Gene3D" id="3.30.70.360">
    <property type="match status" value="1"/>
</dbReference>
<dbReference type="InterPro" id="IPR002933">
    <property type="entry name" value="Peptidase_M20"/>
</dbReference>
<dbReference type="SUPFAM" id="SSF55031">
    <property type="entry name" value="Bacterial exopeptidase dimerisation domain"/>
    <property type="match status" value="1"/>
</dbReference>
<dbReference type="PANTHER" id="PTHR30575">
    <property type="entry name" value="PEPTIDASE M20"/>
    <property type="match status" value="1"/>
</dbReference>
<sequence length="179" mass="18632">MVLARRAAAHLSELCGKLKLIFQPAEEGTRGAAAIVSAGAVDDADWFIGSHVEAPARLGEIRVCAERFIATTKFDVNFTEIASHAGSRPEAGRSPLIAAATASLLLTAIPHASQGDTRVSVGLLNAGEGRSITPAHAHLEFEVRGSTHEANAFMASRAIEAVRGSAAAQGVRSDIRRAG</sequence>
<dbReference type="Proteomes" id="UP001297600">
    <property type="component" value="Unassembled WGS sequence"/>
</dbReference>
<evidence type="ECO:0000259" key="2">
    <source>
        <dbReference type="Pfam" id="PF07687"/>
    </source>
</evidence>